<dbReference type="RefSeq" id="WP_137193985.1">
    <property type="nucleotide sequence ID" value="NZ_CP039964.1"/>
</dbReference>
<evidence type="ECO:0000256" key="1">
    <source>
        <dbReference type="SAM" id="Phobius"/>
    </source>
</evidence>
<dbReference type="EMBL" id="CP039964">
    <property type="protein sequence ID" value="QCO56201.1"/>
    <property type="molecule type" value="Genomic_DNA"/>
</dbReference>
<name>A0A4P8EGC3_9RHOB</name>
<dbReference type="OrthoDB" id="10016949at2"/>
<organism evidence="2 3">
    <name type="scientific">Pseudorhodobacter turbinis</name>
    <dbReference type="NCBI Taxonomy" id="2500533"/>
    <lineage>
        <taxon>Bacteria</taxon>
        <taxon>Pseudomonadati</taxon>
        <taxon>Pseudomonadota</taxon>
        <taxon>Alphaproteobacteria</taxon>
        <taxon>Rhodobacterales</taxon>
        <taxon>Paracoccaceae</taxon>
        <taxon>Pseudorhodobacter</taxon>
    </lineage>
</organism>
<keyword evidence="1" id="KW-0812">Transmembrane</keyword>
<protein>
    <submittedName>
        <fullName evidence="2">Uncharacterized protein</fullName>
    </submittedName>
</protein>
<accession>A0A4P8EGC3</accession>
<feature type="transmembrane region" description="Helical" evidence="1">
    <location>
        <begin position="43"/>
        <end position="61"/>
    </location>
</feature>
<dbReference type="AlphaFoldDB" id="A0A4P8EGC3"/>
<dbReference type="KEGG" id="pseb:EOK75_10960"/>
<evidence type="ECO:0000313" key="3">
    <source>
        <dbReference type="Proteomes" id="UP000298631"/>
    </source>
</evidence>
<feature type="transmembrane region" description="Helical" evidence="1">
    <location>
        <begin position="9"/>
        <end position="31"/>
    </location>
</feature>
<keyword evidence="1" id="KW-1133">Transmembrane helix</keyword>
<evidence type="ECO:0000313" key="2">
    <source>
        <dbReference type="EMBL" id="QCO56201.1"/>
    </source>
</evidence>
<sequence>MLRNFSNGVFAMGIFAGVVFCILLNPIVNFFGWELSIWSNETLQGVLVGGGITLLAAYWPFHLQSKTKAKRVATAVQIKLFQNFNSAASIKWSIKNAKSRVENKGASDLHYLGGLIPPAINRRSHHASAEELALVMELLRPDQKEGFMEIWMRYDNLEKLFDEFLFARQSAVDEAGLPQSLLFLAGTHSIDVADLTLLNSKLDVLAPFVGGCLSQCEDVLDRTAKLLHTLQTQLTEKAGIKTDFVSIETKPNS</sequence>
<dbReference type="Proteomes" id="UP000298631">
    <property type="component" value="Chromosome"/>
</dbReference>
<reference evidence="2 3" key="1">
    <citation type="submission" date="2019-05" db="EMBL/GenBank/DDBJ databases">
        <title>Pseudorhodobacter turbinis sp. nov., isolated from the gut of the Korean turban shell.</title>
        <authorList>
            <person name="Jeong Y.-S."/>
            <person name="Kang W.-R."/>
            <person name="Bae J.-W."/>
        </authorList>
    </citation>
    <scope>NUCLEOTIDE SEQUENCE [LARGE SCALE GENOMIC DNA]</scope>
    <source>
        <strain evidence="2 3">S12M18</strain>
    </source>
</reference>
<keyword evidence="3" id="KW-1185">Reference proteome</keyword>
<keyword evidence="1" id="KW-0472">Membrane</keyword>
<proteinExistence type="predicted"/>
<gene>
    <name evidence="2" type="ORF">EOK75_10960</name>
</gene>